<keyword evidence="2" id="KW-0472">Membrane</keyword>
<accession>A0A0D8Y0K3</accession>
<name>A0A0D8Y0K3_DICVI</name>
<dbReference type="OrthoDB" id="10620710at2759"/>
<dbReference type="EMBL" id="KN716278">
    <property type="protein sequence ID" value="KJH48141.1"/>
    <property type="molecule type" value="Genomic_DNA"/>
</dbReference>
<feature type="compositionally biased region" description="Basic residues" evidence="1">
    <location>
        <begin position="173"/>
        <end position="183"/>
    </location>
</feature>
<feature type="transmembrane region" description="Helical" evidence="2">
    <location>
        <begin position="12"/>
        <end position="35"/>
    </location>
</feature>
<dbReference type="AlphaFoldDB" id="A0A0D8Y0K3"/>
<reference evidence="3 4" key="1">
    <citation type="submission" date="2013-11" db="EMBL/GenBank/DDBJ databases">
        <title>Draft genome of the bovine lungworm Dictyocaulus viviparus.</title>
        <authorList>
            <person name="Mitreva M."/>
        </authorList>
    </citation>
    <scope>NUCLEOTIDE SEQUENCE [LARGE SCALE GENOMIC DNA]</scope>
    <source>
        <strain evidence="3 4">HannoverDv2000</strain>
    </source>
</reference>
<reference evidence="4" key="2">
    <citation type="journal article" date="2016" name="Sci. Rep.">
        <title>Dictyocaulus viviparus genome, variome and transcriptome elucidate lungworm biology and support future intervention.</title>
        <authorList>
            <person name="McNulty S.N."/>
            <person name="Strube C."/>
            <person name="Rosa B.A."/>
            <person name="Martin J.C."/>
            <person name="Tyagi R."/>
            <person name="Choi Y.J."/>
            <person name="Wang Q."/>
            <person name="Hallsworth Pepin K."/>
            <person name="Zhang X."/>
            <person name="Ozersky P."/>
            <person name="Wilson R.K."/>
            <person name="Sternberg P.W."/>
            <person name="Gasser R.B."/>
            <person name="Mitreva M."/>
        </authorList>
    </citation>
    <scope>NUCLEOTIDE SEQUENCE [LARGE SCALE GENOMIC DNA]</scope>
    <source>
        <strain evidence="4">HannoverDv2000</strain>
    </source>
</reference>
<evidence type="ECO:0000313" key="3">
    <source>
        <dbReference type="EMBL" id="KJH48141.1"/>
    </source>
</evidence>
<protein>
    <submittedName>
        <fullName evidence="3">Uncharacterized protein</fullName>
    </submittedName>
</protein>
<sequence>MSQLYLLVPCPPIWIIVILNIIILILIVIGFIFILHANSEQLCITPTEHDLASANSLPQKKASEGRVVSKPRSVTNAFTFKNHGDDIGTDMSEDQLQDGNNHATKPFDPKLVAKNMDEAEQQHRIAAAKEVINPFIVNTQTNTSEPLSVIMKDSDTQSSIDLNSDVCRQKQKVDKKKRRIRGP</sequence>
<organism evidence="3 4">
    <name type="scientific">Dictyocaulus viviparus</name>
    <name type="common">Bovine lungworm</name>
    <dbReference type="NCBI Taxonomy" id="29172"/>
    <lineage>
        <taxon>Eukaryota</taxon>
        <taxon>Metazoa</taxon>
        <taxon>Ecdysozoa</taxon>
        <taxon>Nematoda</taxon>
        <taxon>Chromadorea</taxon>
        <taxon>Rhabditida</taxon>
        <taxon>Rhabditina</taxon>
        <taxon>Rhabditomorpha</taxon>
        <taxon>Strongyloidea</taxon>
        <taxon>Metastrongylidae</taxon>
        <taxon>Dictyocaulus</taxon>
    </lineage>
</organism>
<keyword evidence="2" id="KW-1133">Transmembrane helix</keyword>
<proteinExistence type="predicted"/>
<gene>
    <name evidence="3" type="ORF">DICVIV_05755</name>
</gene>
<feature type="region of interest" description="Disordered" evidence="1">
    <location>
        <begin position="155"/>
        <end position="183"/>
    </location>
</feature>
<evidence type="ECO:0000256" key="1">
    <source>
        <dbReference type="SAM" id="MobiDB-lite"/>
    </source>
</evidence>
<evidence type="ECO:0000313" key="4">
    <source>
        <dbReference type="Proteomes" id="UP000053766"/>
    </source>
</evidence>
<keyword evidence="4" id="KW-1185">Reference proteome</keyword>
<dbReference type="Proteomes" id="UP000053766">
    <property type="component" value="Unassembled WGS sequence"/>
</dbReference>
<keyword evidence="2" id="KW-0812">Transmembrane</keyword>
<evidence type="ECO:0000256" key="2">
    <source>
        <dbReference type="SAM" id="Phobius"/>
    </source>
</evidence>